<dbReference type="GO" id="GO:0008270">
    <property type="term" value="F:zinc ion binding"/>
    <property type="evidence" value="ECO:0007669"/>
    <property type="project" value="InterPro"/>
</dbReference>
<dbReference type="Gene3D" id="3.40.50.720">
    <property type="entry name" value="NAD(P)-binding Rossmann-like Domain"/>
    <property type="match status" value="1"/>
</dbReference>
<keyword evidence="4 7" id="KW-0862">Zinc</keyword>
<gene>
    <name evidence="9" type="ORF">V5E97_10520</name>
</gene>
<dbReference type="PANTHER" id="PTHR42940:SF7">
    <property type="entry name" value="ALCOHOL DEHYDROGENASE-LIKE N-TERMINAL DOMAIN-CONTAINING PROTEIN"/>
    <property type="match status" value="1"/>
</dbReference>
<dbReference type="SMART" id="SM00829">
    <property type="entry name" value="PKS_ER"/>
    <property type="match status" value="1"/>
</dbReference>
<dbReference type="InterPro" id="IPR011032">
    <property type="entry name" value="GroES-like_sf"/>
</dbReference>
<evidence type="ECO:0000256" key="1">
    <source>
        <dbReference type="ARBA" id="ARBA00001947"/>
    </source>
</evidence>
<dbReference type="Pfam" id="PF08240">
    <property type="entry name" value="ADH_N"/>
    <property type="match status" value="1"/>
</dbReference>
<sequence>MALMRVAEVSGPKGPFQIVEREIPEPGAGSVRIKVQACGVCHSDSFTKDGLLPGIQYPRVPGHEVAGVIDAVGPGVAGWEPGQRVGVGWNGGYCGYCDPCRRGEFFACIRGQLTGITYDGGYGEYLVAPASAVALMPAELPPDEAAPLMCAGLTTFNALRNSGARAGDVVAVLGLGGLGHLGVQYAAKMGFRTIGIARGKEKEALARQLGASIYIDSQSQDPAAELNKLGGAKIILATVTNGDAMSAVQGGLAVNGTMLVIGAAESMQVSPVALLSGCRSVKGWYSGTSIDSQDTLAFSVQAGVRSMNEIYPLERVSEAYDRMMSGKARFRVVLTMGE</sequence>
<dbReference type="Gene3D" id="3.90.180.10">
    <property type="entry name" value="Medium-chain alcohol dehydrogenases, catalytic domain"/>
    <property type="match status" value="1"/>
</dbReference>
<dbReference type="AlphaFoldDB" id="A0AAU7CMD4"/>
<dbReference type="PANTHER" id="PTHR42940">
    <property type="entry name" value="ALCOHOL DEHYDROGENASE 1-RELATED"/>
    <property type="match status" value="1"/>
</dbReference>
<dbReference type="Pfam" id="PF00107">
    <property type="entry name" value="ADH_zinc_N"/>
    <property type="match status" value="1"/>
</dbReference>
<dbReference type="InterPro" id="IPR002328">
    <property type="entry name" value="ADH_Zn_CS"/>
</dbReference>
<accession>A0AAU7CMD4</accession>
<comment type="similarity">
    <text evidence="2 7">Belongs to the zinc-containing alcohol dehydrogenase family.</text>
</comment>
<dbReference type="FunFam" id="3.40.50.720:FF:000039">
    <property type="entry name" value="Alcohol dehydrogenase AdhP"/>
    <property type="match status" value="1"/>
</dbReference>
<evidence type="ECO:0000256" key="4">
    <source>
        <dbReference type="ARBA" id="ARBA00022833"/>
    </source>
</evidence>
<evidence type="ECO:0000259" key="8">
    <source>
        <dbReference type="SMART" id="SM00829"/>
    </source>
</evidence>
<dbReference type="InterPro" id="IPR036291">
    <property type="entry name" value="NAD(P)-bd_dom_sf"/>
</dbReference>
<protein>
    <submittedName>
        <fullName evidence="9">Alcohol dehydrogenase</fullName>
    </submittedName>
</protein>
<keyword evidence="5" id="KW-0560">Oxidoreductase</keyword>
<keyword evidence="6" id="KW-0520">NAD</keyword>
<evidence type="ECO:0000256" key="5">
    <source>
        <dbReference type="ARBA" id="ARBA00023002"/>
    </source>
</evidence>
<dbReference type="InterPro" id="IPR020843">
    <property type="entry name" value="ER"/>
</dbReference>
<keyword evidence="3 7" id="KW-0479">Metal-binding</keyword>
<reference evidence="9" key="1">
    <citation type="submission" date="2024-05" db="EMBL/GenBank/DDBJ databases">
        <title>Planctomycetes of the genus Singulisphaera possess chitinolytic capabilities.</title>
        <authorList>
            <person name="Ivanova A."/>
        </authorList>
    </citation>
    <scope>NUCLEOTIDE SEQUENCE</scope>
    <source>
        <strain evidence="9">Ch08T</strain>
    </source>
</reference>
<dbReference type="RefSeq" id="WP_406699295.1">
    <property type="nucleotide sequence ID" value="NZ_CP155447.1"/>
</dbReference>
<comment type="cofactor">
    <cofactor evidence="1 7">
        <name>Zn(2+)</name>
        <dbReference type="ChEBI" id="CHEBI:29105"/>
    </cofactor>
</comment>
<evidence type="ECO:0000313" key="9">
    <source>
        <dbReference type="EMBL" id="XBH06445.1"/>
    </source>
</evidence>
<dbReference type="InterPro" id="IPR013149">
    <property type="entry name" value="ADH-like_C"/>
</dbReference>
<evidence type="ECO:0000256" key="6">
    <source>
        <dbReference type="ARBA" id="ARBA00023027"/>
    </source>
</evidence>
<evidence type="ECO:0000256" key="7">
    <source>
        <dbReference type="RuleBase" id="RU361277"/>
    </source>
</evidence>
<dbReference type="EMBL" id="CP155447">
    <property type="protein sequence ID" value="XBH06445.1"/>
    <property type="molecule type" value="Genomic_DNA"/>
</dbReference>
<feature type="domain" description="Enoyl reductase (ER)" evidence="8">
    <location>
        <begin position="14"/>
        <end position="334"/>
    </location>
</feature>
<proteinExistence type="inferred from homology"/>
<dbReference type="CDD" id="cd08296">
    <property type="entry name" value="CAD_like"/>
    <property type="match status" value="1"/>
</dbReference>
<evidence type="ECO:0000256" key="3">
    <source>
        <dbReference type="ARBA" id="ARBA00022723"/>
    </source>
</evidence>
<evidence type="ECO:0000256" key="2">
    <source>
        <dbReference type="ARBA" id="ARBA00008072"/>
    </source>
</evidence>
<dbReference type="SUPFAM" id="SSF51735">
    <property type="entry name" value="NAD(P)-binding Rossmann-fold domains"/>
    <property type="match status" value="1"/>
</dbReference>
<dbReference type="GO" id="GO:0004022">
    <property type="term" value="F:alcohol dehydrogenase (NAD+) activity"/>
    <property type="evidence" value="ECO:0007669"/>
    <property type="project" value="TreeGrafter"/>
</dbReference>
<name>A0AAU7CMD4_9BACT</name>
<dbReference type="SUPFAM" id="SSF50129">
    <property type="entry name" value="GroES-like"/>
    <property type="match status" value="1"/>
</dbReference>
<dbReference type="GO" id="GO:0005737">
    <property type="term" value="C:cytoplasm"/>
    <property type="evidence" value="ECO:0007669"/>
    <property type="project" value="TreeGrafter"/>
</dbReference>
<organism evidence="9">
    <name type="scientific">Singulisphaera sp. Ch08</name>
    <dbReference type="NCBI Taxonomy" id="3120278"/>
    <lineage>
        <taxon>Bacteria</taxon>
        <taxon>Pseudomonadati</taxon>
        <taxon>Planctomycetota</taxon>
        <taxon>Planctomycetia</taxon>
        <taxon>Isosphaerales</taxon>
        <taxon>Isosphaeraceae</taxon>
        <taxon>Singulisphaera</taxon>
    </lineage>
</organism>
<dbReference type="InterPro" id="IPR013154">
    <property type="entry name" value="ADH-like_N"/>
</dbReference>
<dbReference type="PROSITE" id="PS00059">
    <property type="entry name" value="ADH_ZINC"/>
    <property type="match status" value="1"/>
</dbReference>